<evidence type="ECO:0000313" key="2">
    <source>
        <dbReference type="EMBL" id="MBA8061779.1"/>
    </source>
</evidence>
<gene>
    <name evidence="2" type="ORF">HV077_05080</name>
</gene>
<dbReference type="SUPFAM" id="SSF53448">
    <property type="entry name" value="Nucleotide-diphospho-sugar transferases"/>
    <property type="match status" value="1"/>
</dbReference>
<dbReference type="PANTHER" id="PTHR22916">
    <property type="entry name" value="GLYCOSYLTRANSFERASE"/>
    <property type="match status" value="1"/>
</dbReference>
<dbReference type="GO" id="GO:0016758">
    <property type="term" value="F:hexosyltransferase activity"/>
    <property type="evidence" value="ECO:0007669"/>
    <property type="project" value="UniProtKB-ARBA"/>
</dbReference>
<organism evidence="2 3">
    <name type="scientific">Citrobacter freundii</name>
    <dbReference type="NCBI Taxonomy" id="546"/>
    <lineage>
        <taxon>Bacteria</taxon>
        <taxon>Pseudomonadati</taxon>
        <taxon>Pseudomonadota</taxon>
        <taxon>Gammaproteobacteria</taxon>
        <taxon>Enterobacterales</taxon>
        <taxon>Enterobacteriaceae</taxon>
        <taxon>Citrobacter</taxon>
        <taxon>Citrobacter freundii complex</taxon>
    </lineage>
</organism>
<evidence type="ECO:0000313" key="3">
    <source>
        <dbReference type="Proteomes" id="UP000591803"/>
    </source>
</evidence>
<dbReference type="EMBL" id="JABXRI010000001">
    <property type="protein sequence ID" value="MBA8061779.1"/>
    <property type="molecule type" value="Genomic_DNA"/>
</dbReference>
<dbReference type="AlphaFoldDB" id="A0A7W3D2G1"/>
<dbReference type="InterPro" id="IPR029044">
    <property type="entry name" value="Nucleotide-diphossugar_trans"/>
</dbReference>
<dbReference type="CDD" id="cd00761">
    <property type="entry name" value="Glyco_tranf_GTA_type"/>
    <property type="match status" value="1"/>
</dbReference>
<protein>
    <submittedName>
        <fullName evidence="2">Glycosyltransferase family 2 protein</fullName>
    </submittedName>
</protein>
<dbReference type="InterPro" id="IPR001173">
    <property type="entry name" value="Glyco_trans_2-like"/>
</dbReference>
<dbReference type="Pfam" id="PF00535">
    <property type="entry name" value="Glycos_transf_2"/>
    <property type="match status" value="1"/>
</dbReference>
<accession>A0A7W3D2G1</accession>
<keyword evidence="2" id="KW-0808">Transferase</keyword>
<proteinExistence type="predicted"/>
<dbReference type="Gene3D" id="3.90.550.10">
    <property type="entry name" value="Spore Coat Polysaccharide Biosynthesis Protein SpsA, Chain A"/>
    <property type="match status" value="1"/>
</dbReference>
<dbReference type="Proteomes" id="UP000591803">
    <property type="component" value="Unassembled WGS sequence"/>
</dbReference>
<reference evidence="2 3" key="1">
    <citation type="submission" date="2020-06" db="EMBL/GenBank/DDBJ databases">
        <title>REHAB project genomes.</title>
        <authorList>
            <person name="Shaw L.P."/>
        </authorList>
    </citation>
    <scope>NUCLEOTIDE SEQUENCE [LARGE SCALE GENOMIC DNA]</scope>
    <source>
        <strain evidence="2 3">RHBSTW-00116</strain>
    </source>
</reference>
<dbReference type="PANTHER" id="PTHR22916:SF3">
    <property type="entry name" value="UDP-GLCNAC:BETAGAL BETA-1,3-N-ACETYLGLUCOSAMINYLTRANSFERASE-LIKE PROTEIN 1"/>
    <property type="match status" value="1"/>
</dbReference>
<comment type="caution">
    <text evidence="2">The sequence shown here is derived from an EMBL/GenBank/DDBJ whole genome shotgun (WGS) entry which is preliminary data.</text>
</comment>
<name>A0A7W3D2G1_CITFR</name>
<evidence type="ECO:0000259" key="1">
    <source>
        <dbReference type="Pfam" id="PF00535"/>
    </source>
</evidence>
<feature type="domain" description="Glycosyltransferase 2-like" evidence="1">
    <location>
        <begin position="9"/>
        <end position="117"/>
    </location>
</feature>
<sequence length="259" mass="29525">MTNFSDVGIGIISYNRSEYLEKCLKSIYNSNINGAEVVVFDDHSQDNSFFIAKKYGKVVSPQSNGGVVRNKNRALHYFTETSPKKYIILLEEDVYVDKADWLEEWVDATEKHGHMNYSAPWFLHESLKHHLVSGEGNSNTPHIFKVVTGQCSSVKSSLIKETVGYLDPRFLGFGYGHVEWTNRLIAKKQGGYFINGEGYYMAIRGGIVAPPSPSHKNNDELSKNSQLFHEMLKRGFDNRVLTPWKDEEEKQHHFSNVIS</sequence>